<keyword evidence="8" id="KW-0411">Iron-sulfur</keyword>
<keyword evidence="3" id="KW-0004">4Fe-4S</keyword>
<dbReference type="EMBL" id="BLAB01000001">
    <property type="protein sequence ID" value="GER93568.1"/>
    <property type="molecule type" value="Genomic_DNA"/>
</dbReference>
<dbReference type="PROSITE" id="PS51918">
    <property type="entry name" value="RADICAL_SAM"/>
    <property type="match status" value="1"/>
</dbReference>
<keyword evidence="7" id="KW-0408">Iron</keyword>
<dbReference type="InterPro" id="IPR040064">
    <property type="entry name" value="MoaA-like"/>
</dbReference>
<name>A0A5J4KVG1_9ZZZZ</name>
<evidence type="ECO:0000256" key="7">
    <source>
        <dbReference type="ARBA" id="ARBA00023004"/>
    </source>
</evidence>
<dbReference type="PANTHER" id="PTHR22960">
    <property type="entry name" value="MOLYBDOPTERIN COFACTOR SYNTHESIS PROTEIN A"/>
    <property type="match status" value="1"/>
</dbReference>
<comment type="caution">
    <text evidence="14">The sequence shown here is derived from an EMBL/GenBank/DDBJ whole genome shotgun (WGS) entry which is preliminary data.</text>
</comment>
<dbReference type="AlphaFoldDB" id="A0A5J4KVG1"/>
<evidence type="ECO:0000256" key="9">
    <source>
        <dbReference type="ARBA" id="ARBA00023134"/>
    </source>
</evidence>
<dbReference type="PROSITE" id="PS01305">
    <property type="entry name" value="MOAA_NIFB_PQQE"/>
    <property type="match status" value="1"/>
</dbReference>
<dbReference type="GO" id="GO:0005525">
    <property type="term" value="F:GTP binding"/>
    <property type="evidence" value="ECO:0007669"/>
    <property type="project" value="UniProtKB-KW"/>
</dbReference>
<dbReference type="SUPFAM" id="SSF102114">
    <property type="entry name" value="Radical SAM enzymes"/>
    <property type="match status" value="1"/>
</dbReference>
<dbReference type="InterPro" id="IPR006638">
    <property type="entry name" value="Elp3/MiaA/NifB-like_rSAM"/>
</dbReference>
<dbReference type="InterPro" id="IPR058240">
    <property type="entry name" value="rSAM_sf"/>
</dbReference>
<dbReference type="NCBIfam" id="NF001199">
    <property type="entry name" value="PRK00164.2-1"/>
    <property type="match status" value="1"/>
</dbReference>
<dbReference type="GO" id="GO:0061799">
    <property type="term" value="F:cyclic pyranopterin monophosphate synthase activity"/>
    <property type="evidence" value="ECO:0007669"/>
    <property type="project" value="TreeGrafter"/>
</dbReference>
<dbReference type="SFLD" id="SFLDG01383">
    <property type="entry name" value="cyclic_pyranopterin_phosphate"/>
    <property type="match status" value="1"/>
</dbReference>
<dbReference type="InterPro" id="IPR007197">
    <property type="entry name" value="rSAM"/>
</dbReference>
<dbReference type="SMART" id="SM00729">
    <property type="entry name" value="Elp3"/>
    <property type="match status" value="1"/>
</dbReference>
<accession>A0A5J4KVG1</accession>
<dbReference type="HAMAP" id="MF_01225_B">
    <property type="entry name" value="MoaA_B"/>
    <property type="match status" value="1"/>
</dbReference>
<dbReference type="SFLD" id="SFLDG01067">
    <property type="entry name" value="SPASM/twitch_domain_containing"/>
    <property type="match status" value="1"/>
</dbReference>
<evidence type="ECO:0000256" key="2">
    <source>
        <dbReference type="ARBA" id="ARBA00012167"/>
    </source>
</evidence>
<evidence type="ECO:0000256" key="3">
    <source>
        <dbReference type="ARBA" id="ARBA00022485"/>
    </source>
</evidence>
<dbReference type="GO" id="GO:0051539">
    <property type="term" value="F:4 iron, 4 sulfur cluster binding"/>
    <property type="evidence" value="ECO:0007669"/>
    <property type="project" value="UniProtKB-KW"/>
</dbReference>
<evidence type="ECO:0000256" key="1">
    <source>
        <dbReference type="ARBA" id="ARBA00001966"/>
    </source>
</evidence>
<dbReference type="CDD" id="cd21117">
    <property type="entry name" value="Twitch_MoaA"/>
    <property type="match status" value="1"/>
</dbReference>
<dbReference type="Gene3D" id="3.20.20.70">
    <property type="entry name" value="Aldolase class I"/>
    <property type="match status" value="1"/>
</dbReference>
<evidence type="ECO:0000256" key="8">
    <source>
        <dbReference type="ARBA" id="ARBA00023014"/>
    </source>
</evidence>
<gene>
    <name evidence="14" type="ORF">A45J_1314</name>
</gene>
<evidence type="ECO:0000313" key="14">
    <source>
        <dbReference type="EMBL" id="GER93568.1"/>
    </source>
</evidence>
<keyword evidence="5" id="KW-0479">Metal-binding</keyword>
<sequence>MNLIKDKYDRIIDYMRISIIDRCNLRCIYCMPSEGIKPIEHKDILSYEEIIRIVRIGAALGVRKIRLTGGEPLVRKGLTYLVSSINGIKGIEDISLTTNGLLLKKYARSLASAGLKRVNVSLDSLRPDRYREITRGGNINDVLEGIYESETVGLIPIKINMVPIRGFNDDEIEEFARLTLKTTYNVRFIEFMPIGAREIWSHEKYISTEEIMERVSKIAPLSPVKVRRSGPARYFRFEGAPGVVGFISPITHHFCNSCNRLRLTSYGKLRPCLFSETEIDLRSAMRCGASDEEIERLIRLSIEIKPEKHSINHEKCFTYLKPMSKIGG</sequence>
<comment type="cofactor">
    <cofactor evidence="1">
        <name>[4Fe-4S] cluster</name>
        <dbReference type="ChEBI" id="CHEBI:49883"/>
    </cofactor>
</comment>
<dbReference type="Pfam" id="PF04055">
    <property type="entry name" value="Radical_SAM"/>
    <property type="match status" value="1"/>
</dbReference>
<dbReference type="InterPro" id="IPR050105">
    <property type="entry name" value="MoCo_biosynth_MoaA/MoaC"/>
</dbReference>
<evidence type="ECO:0000256" key="5">
    <source>
        <dbReference type="ARBA" id="ARBA00022723"/>
    </source>
</evidence>
<evidence type="ECO:0000256" key="12">
    <source>
        <dbReference type="ARBA" id="ARBA00048697"/>
    </source>
</evidence>
<evidence type="ECO:0000256" key="4">
    <source>
        <dbReference type="ARBA" id="ARBA00022691"/>
    </source>
</evidence>
<dbReference type="GO" id="GO:0046872">
    <property type="term" value="F:metal ion binding"/>
    <property type="evidence" value="ECO:0007669"/>
    <property type="project" value="UniProtKB-KW"/>
</dbReference>
<keyword evidence="10" id="KW-0501">Molybdenum cofactor biosynthesis</keyword>
<keyword evidence="9" id="KW-0342">GTP-binding</keyword>
<protein>
    <recommendedName>
        <fullName evidence="2">GTP 3',8-cyclase</fullName>
        <ecNumber evidence="2">4.1.99.22</ecNumber>
    </recommendedName>
</protein>
<dbReference type="SFLD" id="SFLDS00029">
    <property type="entry name" value="Radical_SAM"/>
    <property type="match status" value="1"/>
</dbReference>
<dbReference type="InterPro" id="IPR010505">
    <property type="entry name" value="MoaA_twitch"/>
</dbReference>
<evidence type="ECO:0000259" key="13">
    <source>
        <dbReference type="PROSITE" id="PS51918"/>
    </source>
</evidence>
<dbReference type="UniPathway" id="UPA00344"/>
<evidence type="ECO:0000256" key="6">
    <source>
        <dbReference type="ARBA" id="ARBA00022741"/>
    </source>
</evidence>
<dbReference type="InterPro" id="IPR000385">
    <property type="entry name" value="MoaA_NifB_PqqE_Fe-S-bd_CS"/>
</dbReference>
<comment type="catalytic activity">
    <reaction evidence="12">
        <text>GTP + AH2 + S-adenosyl-L-methionine = (8S)-3',8-cyclo-7,8-dihydroguanosine 5'-triphosphate + 5'-deoxyadenosine + L-methionine + A + H(+)</text>
        <dbReference type="Rhea" id="RHEA:49576"/>
        <dbReference type="ChEBI" id="CHEBI:13193"/>
        <dbReference type="ChEBI" id="CHEBI:15378"/>
        <dbReference type="ChEBI" id="CHEBI:17319"/>
        <dbReference type="ChEBI" id="CHEBI:17499"/>
        <dbReference type="ChEBI" id="CHEBI:37565"/>
        <dbReference type="ChEBI" id="CHEBI:57844"/>
        <dbReference type="ChEBI" id="CHEBI:59789"/>
        <dbReference type="ChEBI" id="CHEBI:131766"/>
        <dbReference type="EC" id="4.1.99.22"/>
    </reaction>
</comment>
<keyword evidence="4" id="KW-0949">S-adenosyl-L-methionine</keyword>
<organism evidence="14">
    <name type="scientific">hot springs metagenome</name>
    <dbReference type="NCBI Taxonomy" id="433727"/>
    <lineage>
        <taxon>unclassified sequences</taxon>
        <taxon>metagenomes</taxon>
        <taxon>ecological metagenomes</taxon>
    </lineage>
</organism>
<proteinExistence type="inferred from homology"/>
<dbReference type="InterPro" id="IPR013785">
    <property type="entry name" value="Aldolase_TIM"/>
</dbReference>
<keyword evidence="11" id="KW-0456">Lyase</keyword>
<dbReference type="NCBIfam" id="TIGR02666">
    <property type="entry name" value="moaA"/>
    <property type="match status" value="1"/>
</dbReference>
<reference evidence="14" key="1">
    <citation type="submission" date="2019-10" db="EMBL/GenBank/DDBJ databases">
        <title>Metagenomic sequencing of thiosulfate-disproportionating enrichment culture.</title>
        <authorList>
            <person name="Umezawa K."/>
            <person name="Kojima H."/>
            <person name="Fukui M."/>
        </authorList>
    </citation>
    <scope>NUCLEOTIDE SEQUENCE</scope>
    <source>
        <strain evidence="14">45J</strain>
    </source>
</reference>
<evidence type="ECO:0000256" key="11">
    <source>
        <dbReference type="ARBA" id="ARBA00023239"/>
    </source>
</evidence>
<dbReference type="CDD" id="cd01335">
    <property type="entry name" value="Radical_SAM"/>
    <property type="match status" value="1"/>
</dbReference>
<dbReference type="Pfam" id="PF06463">
    <property type="entry name" value="Mob_synth_C"/>
    <property type="match status" value="1"/>
</dbReference>
<dbReference type="GO" id="GO:0061798">
    <property type="term" value="F:GTP 3',8'-cyclase activity"/>
    <property type="evidence" value="ECO:0007669"/>
    <property type="project" value="UniProtKB-EC"/>
</dbReference>
<keyword evidence="6" id="KW-0547">Nucleotide-binding</keyword>
<dbReference type="EC" id="4.1.99.22" evidence="2"/>
<dbReference type="SFLD" id="SFLDG01386">
    <property type="entry name" value="main_SPASM_domain-containing"/>
    <property type="match status" value="1"/>
</dbReference>
<dbReference type="GO" id="GO:0006777">
    <property type="term" value="P:Mo-molybdopterin cofactor biosynthetic process"/>
    <property type="evidence" value="ECO:0007669"/>
    <property type="project" value="UniProtKB-KW"/>
</dbReference>
<dbReference type="PANTHER" id="PTHR22960:SF0">
    <property type="entry name" value="MOLYBDENUM COFACTOR BIOSYNTHESIS PROTEIN 1"/>
    <property type="match status" value="1"/>
</dbReference>
<evidence type="ECO:0000256" key="10">
    <source>
        <dbReference type="ARBA" id="ARBA00023150"/>
    </source>
</evidence>
<feature type="domain" description="Radical SAM core" evidence="13">
    <location>
        <begin position="7"/>
        <end position="221"/>
    </location>
</feature>
<dbReference type="InterPro" id="IPR013483">
    <property type="entry name" value="MoaA"/>
</dbReference>